<dbReference type="Proteomes" id="UP001519288">
    <property type="component" value="Unassembled WGS sequence"/>
</dbReference>
<sequence>MFKDANKNNKHTHTLLGQGTKMNGTLQCEANLRIEGRFHGVIESTHEIIIGETGEVHSSIKGSSIIIAGKVYGDVLTEGKCLITAKGQLDGNVTAHSLVIVEGGILNGISIMESATLIPDKVSTLQAIPRTEAG</sequence>
<organism evidence="2 3">
    <name type="scientific">Paenibacillus shirakamiensis</name>
    <dbReference type="NCBI Taxonomy" id="1265935"/>
    <lineage>
        <taxon>Bacteria</taxon>
        <taxon>Bacillati</taxon>
        <taxon>Bacillota</taxon>
        <taxon>Bacilli</taxon>
        <taxon>Bacillales</taxon>
        <taxon>Paenibacillaceae</taxon>
        <taxon>Paenibacillus</taxon>
    </lineage>
</organism>
<accession>A0ABS4JG58</accession>
<evidence type="ECO:0000313" key="3">
    <source>
        <dbReference type="Proteomes" id="UP001519288"/>
    </source>
</evidence>
<dbReference type="PANTHER" id="PTHR35024">
    <property type="entry name" value="HYPOTHETICAL CYTOSOLIC PROTEIN"/>
    <property type="match status" value="1"/>
</dbReference>
<comment type="similarity">
    <text evidence="1">Belongs to the bactofilin family.</text>
</comment>
<keyword evidence="3" id="KW-1185">Reference proteome</keyword>
<evidence type="ECO:0000313" key="2">
    <source>
        <dbReference type="EMBL" id="MBP2000698.1"/>
    </source>
</evidence>
<dbReference type="PANTHER" id="PTHR35024:SF4">
    <property type="entry name" value="POLYMER-FORMING CYTOSKELETAL PROTEIN"/>
    <property type="match status" value="1"/>
</dbReference>
<gene>
    <name evidence="2" type="ORF">J2Z69_001729</name>
</gene>
<evidence type="ECO:0000256" key="1">
    <source>
        <dbReference type="ARBA" id="ARBA00044755"/>
    </source>
</evidence>
<comment type="caution">
    <text evidence="2">The sequence shown here is derived from an EMBL/GenBank/DDBJ whole genome shotgun (WGS) entry which is preliminary data.</text>
</comment>
<dbReference type="RefSeq" id="WP_209861096.1">
    <property type="nucleotide sequence ID" value="NZ_JAGGLD010000002.1"/>
</dbReference>
<reference evidence="2 3" key="1">
    <citation type="submission" date="2021-03" db="EMBL/GenBank/DDBJ databases">
        <title>Genomic Encyclopedia of Type Strains, Phase IV (KMG-IV): sequencing the most valuable type-strain genomes for metagenomic binning, comparative biology and taxonomic classification.</title>
        <authorList>
            <person name="Goeker M."/>
        </authorList>
    </citation>
    <scope>NUCLEOTIDE SEQUENCE [LARGE SCALE GENOMIC DNA]</scope>
    <source>
        <strain evidence="2 3">DSM 26806</strain>
    </source>
</reference>
<name>A0ABS4JG58_9BACL</name>
<dbReference type="EMBL" id="JAGGLD010000002">
    <property type="protein sequence ID" value="MBP2000698.1"/>
    <property type="molecule type" value="Genomic_DNA"/>
</dbReference>
<proteinExistence type="inferred from homology"/>
<protein>
    <submittedName>
        <fullName evidence="2">Cytoskeletal protein CcmA (Bactofilin family)</fullName>
    </submittedName>
</protein>
<dbReference type="InterPro" id="IPR007607">
    <property type="entry name" value="BacA/B"/>
</dbReference>
<dbReference type="Pfam" id="PF04519">
    <property type="entry name" value="Bactofilin"/>
    <property type="match status" value="1"/>
</dbReference>